<dbReference type="Proteomes" id="UP000578077">
    <property type="component" value="Unassembled WGS sequence"/>
</dbReference>
<dbReference type="Pfam" id="PF13400">
    <property type="entry name" value="Tad"/>
    <property type="match status" value="1"/>
</dbReference>
<evidence type="ECO:0000313" key="3">
    <source>
        <dbReference type="EMBL" id="MBB5998754.1"/>
    </source>
</evidence>
<evidence type="ECO:0000256" key="1">
    <source>
        <dbReference type="SAM" id="Phobius"/>
    </source>
</evidence>
<evidence type="ECO:0000313" key="4">
    <source>
        <dbReference type="Proteomes" id="UP000578077"/>
    </source>
</evidence>
<feature type="transmembrane region" description="Helical" evidence="1">
    <location>
        <begin position="12"/>
        <end position="31"/>
    </location>
</feature>
<keyword evidence="4" id="KW-1185">Reference proteome</keyword>
<sequence length="138" mass="14005">MIRRLPQDDGQTTVFVAVAVIALLLMGGLIIDGGAQLRAAQRATSAAEEAARAGNQAVDIAQLLQTGEVHMDTADAVSAANAYLDAAGADGNARAASANTVTVEVHEHVDTVLLSLIGIDSLSATGSATARLATEEPQ</sequence>
<keyword evidence="1" id="KW-1133">Transmembrane helix</keyword>
<proteinExistence type="predicted"/>
<gene>
    <name evidence="3" type="ORF">HNR25_002505</name>
</gene>
<dbReference type="AlphaFoldDB" id="A0A841E8E5"/>
<dbReference type="RefSeq" id="WP_184635224.1">
    <property type="nucleotide sequence ID" value="NZ_BAABKT010000013.1"/>
</dbReference>
<keyword evidence="1" id="KW-0472">Membrane</keyword>
<organism evidence="3 4">
    <name type="scientific">Streptomonospora salina</name>
    <dbReference type="NCBI Taxonomy" id="104205"/>
    <lineage>
        <taxon>Bacteria</taxon>
        <taxon>Bacillati</taxon>
        <taxon>Actinomycetota</taxon>
        <taxon>Actinomycetes</taxon>
        <taxon>Streptosporangiales</taxon>
        <taxon>Nocardiopsidaceae</taxon>
        <taxon>Streptomonospora</taxon>
    </lineage>
</organism>
<feature type="domain" description="Putative Flp pilus-assembly TadG-like N-terminal" evidence="2">
    <location>
        <begin position="10"/>
        <end position="54"/>
    </location>
</feature>
<reference evidence="3 4" key="1">
    <citation type="submission" date="2020-08" db="EMBL/GenBank/DDBJ databases">
        <title>Sequencing the genomes of 1000 actinobacteria strains.</title>
        <authorList>
            <person name="Klenk H.-P."/>
        </authorList>
    </citation>
    <scope>NUCLEOTIDE SEQUENCE [LARGE SCALE GENOMIC DNA]</scope>
    <source>
        <strain evidence="3 4">DSM 44593</strain>
    </source>
</reference>
<keyword evidence="1" id="KW-0812">Transmembrane</keyword>
<dbReference type="InterPro" id="IPR028087">
    <property type="entry name" value="Tad_N"/>
</dbReference>
<protein>
    <submittedName>
        <fullName evidence="3">Flp pilus assembly protein TadG</fullName>
    </submittedName>
</protein>
<comment type="caution">
    <text evidence="3">The sequence shown here is derived from an EMBL/GenBank/DDBJ whole genome shotgun (WGS) entry which is preliminary data.</text>
</comment>
<accession>A0A841E8E5</accession>
<evidence type="ECO:0000259" key="2">
    <source>
        <dbReference type="Pfam" id="PF13400"/>
    </source>
</evidence>
<name>A0A841E8E5_9ACTN</name>
<dbReference type="EMBL" id="JACHLY010000001">
    <property type="protein sequence ID" value="MBB5998754.1"/>
    <property type="molecule type" value="Genomic_DNA"/>
</dbReference>